<organism evidence="1 2">
    <name type="scientific">Larsenimonas rhizosphaerae</name>
    <dbReference type="NCBI Taxonomy" id="2944682"/>
    <lineage>
        <taxon>Bacteria</taxon>
        <taxon>Pseudomonadati</taxon>
        <taxon>Pseudomonadota</taxon>
        <taxon>Gammaproteobacteria</taxon>
        <taxon>Oceanospirillales</taxon>
        <taxon>Halomonadaceae</taxon>
        <taxon>Larsenimonas</taxon>
    </lineage>
</organism>
<dbReference type="InterPro" id="IPR027417">
    <property type="entry name" value="P-loop_NTPase"/>
</dbReference>
<proteinExistence type="predicted"/>
<comment type="caution">
    <text evidence="1">The sequence shown here is derived from an EMBL/GenBank/DDBJ whole genome shotgun (WGS) entry which is preliminary data.</text>
</comment>
<dbReference type="Proteomes" id="UP001165678">
    <property type="component" value="Unassembled WGS sequence"/>
</dbReference>
<dbReference type="InterPro" id="IPR011009">
    <property type="entry name" value="Kinase-like_dom_sf"/>
</dbReference>
<dbReference type="PANTHER" id="PTHR43883">
    <property type="entry name" value="SLR0207 PROTEIN"/>
    <property type="match status" value="1"/>
</dbReference>
<keyword evidence="2" id="KW-1185">Reference proteome</keyword>
<dbReference type="PANTHER" id="PTHR43883:SF1">
    <property type="entry name" value="GLUCONOKINASE"/>
    <property type="match status" value="1"/>
</dbReference>
<reference evidence="1" key="1">
    <citation type="submission" date="2022-11" db="EMBL/GenBank/DDBJ databases">
        <title>Larsenimonas rhizosphaerae sp. nov., isolated from a tidal mudflat.</title>
        <authorList>
            <person name="Lee S.D."/>
            <person name="Kim I.S."/>
        </authorList>
    </citation>
    <scope>NUCLEOTIDE SEQUENCE</scope>
    <source>
        <strain evidence="1">GH2-1</strain>
    </source>
</reference>
<evidence type="ECO:0000313" key="1">
    <source>
        <dbReference type="EMBL" id="MCX2523936.1"/>
    </source>
</evidence>
<dbReference type="RefSeq" id="WP_265895940.1">
    <property type="nucleotide sequence ID" value="NZ_JAPIVE010000002.1"/>
</dbReference>
<sequence length="528" mass="59985">MGGMILSQTLINALQDAACYHHDVDAFDVRETHISWIIMTGRYAYKIKKPLDFGFLDFSTLEKRRHFCEEEVRLNKRLAGDLYLRVVPITGTPERPELDGEGEPFEYAVCMQQFDNEGLFSTLQATGQLTQTLMDDLVDQLVAFHAGTEQADVDSEFGTAAAVYAPARENFDQLEPLLSDASDLERLVALKAWTDNAFERFHDEFQRRHDEGFIRNNHGDVHLANAVLHNGRALIFDCIEFNDQFRWNDVGCELAFLVMDLEVRGEQELANRVLDRYLERSGDYGLVRLLPFYKAYRAMVRAKIAMFRFQQPDLHPADRDAVLADFRRYLALAERYSEFSMPYLIISVGVSGSGKSRFTEQAVRQLGGIRVRSDVERKRLHGMNPFGPSRQVDIESGLYTAVATERTYARLAELSGMMLQAGHSVCVDGTCLREAQRTLLRHEAECRGLPVLLVSFEADHATLVRRITKRSRSRDNVSDAGLEVLEHQLANLEPFTSDEQAHLVHLDTTAEDANITLVSLIKEHLHLV</sequence>
<accession>A0AA41ZFZ7</accession>
<dbReference type="InterPro" id="IPR052732">
    <property type="entry name" value="Cell-binding_unc_protein"/>
</dbReference>
<evidence type="ECO:0000313" key="2">
    <source>
        <dbReference type="Proteomes" id="UP001165678"/>
    </source>
</evidence>
<dbReference type="AlphaFoldDB" id="A0AA41ZFZ7"/>
<dbReference type="SUPFAM" id="SSF56112">
    <property type="entry name" value="Protein kinase-like (PK-like)"/>
    <property type="match status" value="1"/>
</dbReference>
<dbReference type="Gene3D" id="3.40.50.300">
    <property type="entry name" value="P-loop containing nucleotide triphosphate hydrolases"/>
    <property type="match status" value="1"/>
</dbReference>
<dbReference type="EMBL" id="JAPIVE010000002">
    <property type="protein sequence ID" value="MCX2523936.1"/>
    <property type="molecule type" value="Genomic_DNA"/>
</dbReference>
<dbReference type="Pfam" id="PF13671">
    <property type="entry name" value="AAA_33"/>
    <property type="match status" value="1"/>
</dbReference>
<name>A0AA41ZFZ7_9GAMM</name>
<gene>
    <name evidence="1" type="ORF">OQ287_06775</name>
</gene>
<protein>
    <submittedName>
        <fullName evidence="1">AAA family ATPase</fullName>
    </submittedName>
</protein>
<dbReference type="SUPFAM" id="SSF52540">
    <property type="entry name" value="P-loop containing nucleoside triphosphate hydrolases"/>
    <property type="match status" value="1"/>
</dbReference>